<evidence type="ECO:0000313" key="1">
    <source>
        <dbReference type="EMBL" id="KAA1081142.1"/>
    </source>
</evidence>
<keyword evidence="3" id="KW-1185">Reference proteome</keyword>
<evidence type="ECO:0000313" key="3">
    <source>
        <dbReference type="Proteomes" id="UP000324748"/>
    </source>
</evidence>
<gene>
    <name evidence="1" type="ORF">PGT21_030293</name>
    <name evidence="2" type="ORF">PGTUg99_030767</name>
</gene>
<dbReference type="AlphaFoldDB" id="A0A5B0S0N2"/>
<evidence type="ECO:0000313" key="2">
    <source>
        <dbReference type="EMBL" id="KAA1131302.1"/>
    </source>
</evidence>
<dbReference type="EMBL" id="VSWC01000131">
    <property type="protein sequence ID" value="KAA1081142.1"/>
    <property type="molecule type" value="Genomic_DNA"/>
</dbReference>
<evidence type="ECO:0000313" key="4">
    <source>
        <dbReference type="Proteomes" id="UP000325313"/>
    </source>
</evidence>
<organism evidence="2 4">
    <name type="scientific">Puccinia graminis f. sp. tritici</name>
    <dbReference type="NCBI Taxonomy" id="56615"/>
    <lineage>
        <taxon>Eukaryota</taxon>
        <taxon>Fungi</taxon>
        <taxon>Dikarya</taxon>
        <taxon>Basidiomycota</taxon>
        <taxon>Pucciniomycotina</taxon>
        <taxon>Pucciniomycetes</taxon>
        <taxon>Pucciniales</taxon>
        <taxon>Pucciniaceae</taxon>
        <taxon>Puccinia</taxon>
    </lineage>
</organism>
<dbReference type="Proteomes" id="UP000324748">
    <property type="component" value="Unassembled WGS sequence"/>
</dbReference>
<accession>A0A5B0S0N2</accession>
<proteinExistence type="predicted"/>
<sequence>MKESIRLASSCCSQPTDLQEAEECQEIRALIRTLRVRCVPFILGVGQFKCEEHVDQSQRADIGSGMGGDLLSLMPKKSVIKLLSSNLFLLRTP</sequence>
<dbReference type="Proteomes" id="UP000325313">
    <property type="component" value="Unassembled WGS sequence"/>
</dbReference>
<name>A0A5B0S0N2_PUCGR</name>
<reference evidence="3 4" key="1">
    <citation type="submission" date="2019-05" db="EMBL/GenBank/DDBJ databases">
        <title>Emergence of the Ug99 lineage of the wheat stem rust pathogen through somatic hybridization.</title>
        <authorList>
            <person name="Li F."/>
            <person name="Upadhyaya N.M."/>
            <person name="Sperschneider J."/>
            <person name="Matny O."/>
            <person name="Nguyen-Phuc H."/>
            <person name="Mago R."/>
            <person name="Raley C."/>
            <person name="Miller M.E."/>
            <person name="Silverstein K.A.T."/>
            <person name="Henningsen E."/>
            <person name="Hirsch C.D."/>
            <person name="Visser B."/>
            <person name="Pretorius Z.A."/>
            <person name="Steffenson B.J."/>
            <person name="Schwessinger B."/>
            <person name="Dodds P.N."/>
            <person name="Figueroa M."/>
        </authorList>
    </citation>
    <scope>NUCLEOTIDE SEQUENCE [LARGE SCALE GENOMIC DNA]</scope>
    <source>
        <strain evidence="1">21-0</strain>
        <strain evidence="2 4">Ug99</strain>
    </source>
</reference>
<protein>
    <submittedName>
        <fullName evidence="2">Uncharacterized protein</fullName>
    </submittedName>
</protein>
<comment type="caution">
    <text evidence="2">The sequence shown here is derived from an EMBL/GenBank/DDBJ whole genome shotgun (WGS) entry which is preliminary data.</text>
</comment>
<dbReference type="EMBL" id="VDEP01000104">
    <property type="protein sequence ID" value="KAA1131302.1"/>
    <property type="molecule type" value="Genomic_DNA"/>
</dbReference>